<gene>
    <name evidence="2" type="ORF">Ga0061063_2342</name>
</gene>
<dbReference type="InterPro" id="IPR005186">
    <property type="entry name" value="FlaG"/>
</dbReference>
<dbReference type="OrthoDB" id="8565152at2"/>
<dbReference type="Proteomes" id="UP000243535">
    <property type="component" value="Unassembled WGS sequence"/>
</dbReference>
<evidence type="ECO:0000256" key="1">
    <source>
        <dbReference type="SAM" id="MobiDB-lite"/>
    </source>
</evidence>
<dbReference type="PANTHER" id="PTHR37166">
    <property type="entry name" value="PROTEIN FLAG"/>
    <property type="match status" value="1"/>
</dbReference>
<protein>
    <submittedName>
        <fullName evidence="2">Uncharacterized conserved protein, FlaG/YvyC family</fullName>
    </submittedName>
</protein>
<dbReference type="PANTHER" id="PTHR37166:SF1">
    <property type="entry name" value="PROTEIN FLAG"/>
    <property type="match status" value="1"/>
</dbReference>
<sequence>MSSLSPLGPAIGSTSSAAQEPVRPQALPVQQASAAGVPVSANAVQATGNAAATAEAKRPADKETLTEAAKKVSELVSNVASDLKFSVDDDLDIPVVKVIDRSTDKVIRQIPSEEMLALAKDLDKLVGVLYKNKA</sequence>
<evidence type="ECO:0000313" key="2">
    <source>
        <dbReference type="EMBL" id="CUA85274.1"/>
    </source>
</evidence>
<keyword evidence="3" id="KW-1185">Reference proteome</keyword>
<dbReference type="AlphaFoldDB" id="A0A0K6H3G7"/>
<dbReference type="EMBL" id="CYHA01000005">
    <property type="protein sequence ID" value="CUA85274.1"/>
    <property type="molecule type" value="Genomic_DNA"/>
</dbReference>
<dbReference type="Pfam" id="PF03646">
    <property type="entry name" value="FlaG"/>
    <property type="match status" value="1"/>
</dbReference>
<feature type="region of interest" description="Disordered" evidence="1">
    <location>
        <begin position="1"/>
        <end position="29"/>
    </location>
</feature>
<dbReference type="STRING" id="375574.GCA_001418035_02127"/>
<dbReference type="InterPro" id="IPR035924">
    <property type="entry name" value="FlaG-like_sf"/>
</dbReference>
<name>A0A0K6H3G7_9NEIS</name>
<evidence type="ECO:0000313" key="3">
    <source>
        <dbReference type="Proteomes" id="UP000243535"/>
    </source>
</evidence>
<proteinExistence type="predicted"/>
<organism evidence="2 3">
    <name type="scientific">Gulbenkiania indica</name>
    <dbReference type="NCBI Taxonomy" id="375574"/>
    <lineage>
        <taxon>Bacteria</taxon>
        <taxon>Pseudomonadati</taxon>
        <taxon>Pseudomonadota</taxon>
        <taxon>Betaproteobacteria</taxon>
        <taxon>Neisseriales</taxon>
        <taxon>Chromobacteriaceae</taxon>
        <taxon>Gulbenkiania</taxon>
    </lineage>
</organism>
<dbReference type="RefSeq" id="WP_054286998.1">
    <property type="nucleotide sequence ID" value="NZ_CYHA01000005.1"/>
</dbReference>
<reference evidence="3" key="1">
    <citation type="submission" date="2015-08" db="EMBL/GenBank/DDBJ databases">
        <authorList>
            <person name="Varghese N."/>
        </authorList>
    </citation>
    <scope>NUCLEOTIDE SEQUENCE [LARGE SCALE GENOMIC DNA]</scope>
    <source>
        <strain evidence="3">DSM 17901</strain>
    </source>
</reference>
<dbReference type="Gene3D" id="3.30.160.170">
    <property type="entry name" value="FlaG-like"/>
    <property type="match status" value="1"/>
</dbReference>
<dbReference type="SUPFAM" id="SSF160214">
    <property type="entry name" value="FlaG-like"/>
    <property type="match status" value="1"/>
</dbReference>
<accession>A0A0K6H3G7</accession>